<dbReference type="PANTHER" id="PTHR43364">
    <property type="entry name" value="NADH-SPECIFIC METHYLGLYOXAL REDUCTASE-RELATED"/>
    <property type="match status" value="1"/>
</dbReference>
<feature type="domain" description="NADP-dependent oxidoreductase" evidence="3">
    <location>
        <begin position="19"/>
        <end position="119"/>
    </location>
</feature>
<dbReference type="PANTHER" id="PTHR43364:SF7">
    <property type="entry name" value="NADP-DEPENDENT OXIDOREDUCTASE DOMAIN-CONTAINING PROTEIN-RELATED"/>
    <property type="match status" value="1"/>
</dbReference>
<keyword evidence="1" id="KW-0521">NADP</keyword>
<dbReference type="Gene3D" id="3.20.20.100">
    <property type="entry name" value="NADP-dependent oxidoreductase domain"/>
    <property type="match status" value="1"/>
</dbReference>
<reference evidence="4" key="1">
    <citation type="submission" date="2022-07" db="EMBL/GenBank/DDBJ databases">
        <title>Genome Sequence of Leucocoprinus birnbaumii.</title>
        <authorList>
            <person name="Buettner E."/>
        </authorList>
    </citation>
    <scope>NUCLEOTIDE SEQUENCE</scope>
    <source>
        <strain evidence="4">VT141</strain>
    </source>
</reference>
<dbReference type="SUPFAM" id="SSF51430">
    <property type="entry name" value="NAD(P)-linked oxidoreductase"/>
    <property type="match status" value="1"/>
</dbReference>
<sequence>MLAAIVSLPSAYIKVFVAMDRSFEREIFPMARAEGLALAPFNILAGGRFRTDDEQEKKVSKALEKVAAEVGAKHISAVAVAYVMHKTAHVFPILGGRTIEQLTANLEALEIRLSEEQIKFLGNATEFETGFPYSMIGDGTVHWQYGMSYGSYPEKQPLAPPIPPAPRSTSEEEWCEMARKLAKPTMPNLGAVVLVGLQLIKIRKMSSLLILTDREIIRPRPWDEFDVASSPMTSSV</sequence>
<evidence type="ECO:0000259" key="3">
    <source>
        <dbReference type="Pfam" id="PF00248"/>
    </source>
</evidence>
<comment type="similarity">
    <text evidence="2">Belongs to the aldo/keto reductase family. Aldo/keto reductase 2 subfamily.</text>
</comment>
<dbReference type="AlphaFoldDB" id="A0AAD5VYC4"/>
<dbReference type="Proteomes" id="UP001213000">
    <property type="component" value="Unassembled WGS sequence"/>
</dbReference>
<keyword evidence="5" id="KW-1185">Reference proteome</keyword>
<protein>
    <recommendedName>
        <fullName evidence="3">NADP-dependent oxidoreductase domain-containing protein</fullName>
    </recommendedName>
</protein>
<evidence type="ECO:0000313" key="4">
    <source>
        <dbReference type="EMBL" id="KAJ3573459.1"/>
    </source>
</evidence>
<dbReference type="InterPro" id="IPR023210">
    <property type="entry name" value="NADP_OxRdtase_dom"/>
</dbReference>
<evidence type="ECO:0000256" key="1">
    <source>
        <dbReference type="ARBA" id="ARBA00022857"/>
    </source>
</evidence>
<dbReference type="Pfam" id="PF00248">
    <property type="entry name" value="Aldo_ket_red"/>
    <property type="match status" value="1"/>
</dbReference>
<name>A0AAD5VYC4_9AGAR</name>
<dbReference type="InterPro" id="IPR036812">
    <property type="entry name" value="NAD(P)_OxRdtase_dom_sf"/>
</dbReference>
<dbReference type="EMBL" id="JANIEX010000102">
    <property type="protein sequence ID" value="KAJ3573459.1"/>
    <property type="molecule type" value="Genomic_DNA"/>
</dbReference>
<dbReference type="InterPro" id="IPR050523">
    <property type="entry name" value="AKR_Detox_Biosynth"/>
</dbReference>
<organism evidence="4 5">
    <name type="scientific">Leucocoprinus birnbaumii</name>
    <dbReference type="NCBI Taxonomy" id="56174"/>
    <lineage>
        <taxon>Eukaryota</taxon>
        <taxon>Fungi</taxon>
        <taxon>Dikarya</taxon>
        <taxon>Basidiomycota</taxon>
        <taxon>Agaricomycotina</taxon>
        <taxon>Agaricomycetes</taxon>
        <taxon>Agaricomycetidae</taxon>
        <taxon>Agaricales</taxon>
        <taxon>Agaricineae</taxon>
        <taxon>Agaricaceae</taxon>
        <taxon>Leucocoprinus</taxon>
    </lineage>
</organism>
<evidence type="ECO:0000313" key="5">
    <source>
        <dbReference type="Proteomes" id="UP001213000"/>
    </source>
</evidence>
<accession>A0AAD5VYC4</accession>
<proteinExistence type="inferred from homology"/>
<gene>
    <name evidence="4" type="ORF">NP233_g2408</name>
</gene>
<evidence type="ECO:0000256" key="2">
    <source>
        <dbReference type="ARBA" id="ARBA00038157"/>
    </source>
</evidence>
<comment type="caution">
    <text evidence="4">The sequence shown here is derived from an EMBL/GenBank/DDBJ whole genome shotgun (WGS) entry which is preliminary data.</text>
</comment>